<dbReference type="SUPFAM" id="SSF53448">
    <property type="entry name" value="Nucleotide-diphospho-sugar transferases"/>
    <property type="match status" value="1"/>
</dbReference>
<keyword evidence="7 9" id="KW-0472">Membrane</keyword>
<dbReference type="Proteomes" id="UP001216907">
    <property type="component" value="Unassembled WGS sequence"/>
</dbReference>
<dbReference type="InterPro" id="IPR029044">
    <property type="entry name" value="Nucleotide-diphossugar_trans"/>
</dbReference>
<dbReference type="PANTHER" id="PTHR48090">
    <property type="entry name" value="UNDECAPRENYL-PHOSPHATE 4-DEOXY-4-FORMAMIDO-L-ARABINOSE TRANSFERASE-RELATED"/>
    <property type="match status" value="1"/>
</dbReference>
<dbReference type="Gene3D" id="3.90.550.10">
    <property type="entry name" value="Spore Coat Polysaccharide Biosynthesis Protein SpsA, Chain A"/>
    <property type="match status" value="1"/>
</dbReference>
<dbReference type="CDD" id="cd04187">
    <property type="entry name" value="DPM1_like_bac"/>
    <property type="match status" value="1"/>
</dbReference>
<gene>
    <name evidence="11" type="ORF">PZE19_18900</name>
</gene>
<evidence type="ECO:0000259" key="10">
    <source>
        <dbReference type="Pfam" id="PF00535"/>
    </source>
</evidence>
<keyword evidence="3 11" id="KW-0808">Transferase</keyword>
<dbReference type="Pfam" id="PF00535">
    <property type="entry name" value="Glycos_transf_2"/>
    <property type="match status" value="1"/>
</dbReference>
<evidence type="ECO:0000256" key="9">
    <source>
        <dbReference type="SAM" id="Phobius"/>
    </source>
</evidence>
<evidence type="ECO:0000256" key="3">
    <source>
        <dbReference type="ARBA" id="ARBA00022679"/>
    </source>
</evidence>
<feature type="domain" description="Glycosyltransferase 2-like" evidence="10">
    <location>
        <begin position="53"/>
        <end position="206"/>
    </location>
</feature>
<dbReference type="EMBL" id="JARRAG010000002">
    <property type="protein sequence ID" value="MDG3005860.1"/>
    <property type="molecule type" value="Genomic_DNA"/>
</dbReference>
<keyword evidence="12" id="KW-1185">Reference proteome</keyword>
<dbReference type="GO" id="GO:0016757">
    <property type="term" value="F:glycosyltransferase activity"/>
    <property type="evidence" value="ECO:0007669"/>
    <property type="project" value="UniProtKB-KW"/>
</dbReference>
<evidence type="ECO:0000256" key="5">
    <source>
        <dbReference type="ARBA" id="ARBA00022985"/>
    </source>
</evidence>
<keyword evidence="4 9" id="KW-0812">Transmembrane</keyword>
<organism evidence="11 12">
    <name type="scientific">Paludisphaera mucosa</name>
    <dbReference type="NCBI Taxonomy" id="3030827"/>
    <lineage>
        <taxon>Bacteria</taxon>
        <taxon>Pseudomonadati</taxon>
        <taxon>Planctomycetota</taxon>
        <taxon>Planctomycetia</taxon>
        <taxon>Isosphaerales</taxon>
        <taxon>Isosphaeraceae</taxon>
        <taxon>Paludisphaera</taxon>
    </lineage>
</organism>
<accession>A0ABT6FER0</accession>
<evidence type="ECO:0000256" key="7">
    <source>
        <dbReference type="ARBA" id="ARBA00023136"/>
    </source>
</evidence>
<evidence type="ECO:0000256" key="1">
    <source>
        <dbReference type="ARBA" id="ARBA00022475"/>
    </source>
</evidence>
<feature type="transmembrane region" description="Helical" evidence="9">
    <location>
        <begin position="281"/>
        <end position="304"/>
    </location>
</feature>
<feature type="region of interest" description="Disordered" evidence="8">
    <location>
        <begin position="1"/>
        <end position="42"/>
    </location>
</feature>
<evidence type="ECO:0000256" key="6">
    <source>
        <dbReference type="ARBA" id="ARBA00022989"/>
    </source>
</evidence>
<sequence length="393" mass="43124">MHPASAVASSKKSHRAHTRPDRSDATPGPAEQHESFDVEQTVGGRKSAQIDLSFVIPLMDEQATLVELYQRIASEMPETTRFEVIFIDDGSSDDSWGTIKSLAEREPNTVRGLRFRRNAGKASALTAGFRAARGGIVFTLDADLQDDPKEIGRFLEKLDEGYDLISGWKKTRHDPWHKVLPSRLFNLMLSHVSRVRLHDHNCGFKCYRAGVVKGLTLHGEMHRMVPALAAIEGFRAAEIVVEHHPRRHGVSKYGFERYLRGFMDMMTVGFLRKYRERPSHFIGGVSAVCACSAVSLIVAGFVLALTKLPLAASVAVLSGVVMLATAIVGSFCGLLAELAIRGGLWAHWKLPIVEDTTNDRASTSSEHPPLPAVQLAYHCHRSGGQLTQAADGA</sequence>
<keyword evidence="5" id="KW-0448">Lipopolysaccharide biosynthesis</keyword>
<evidence type="ECO:0000313" key="11">
    <source>
        <dbReference type="EMBL" id="MDG3005860.1"/>
    </source>
</evidence>
<reference evidence="11 12" key="1">
    <citation type="submission" date="2023-03" db="EMBL/GenBank/DDBJ databases">
        <title>Paludisphaera mucosa sp. nov. a novel planctomycete from northern fen.</title>
        <authorList>
            <person name="Ivanova A."/>
        </authorList>
    </citation>
    <scope>NUCLEOTIDE SEQUENCE [LARGE SCALE GENOMIC DNA]</scope>
    <source>
        <strain evidence="11 12">Pla2</strain>
    </source>
</reference>
<comment type="caution">
    <text evidence="11">The sequence shown here is derived from an EMBL/GenBank/DDBJ whole genome shotgun (WGS) entry which is preliminary data.</text>
</comment>
<evidence type="ECO:0000256" key="4">
    <source>
        <dbReference type="ARBA" id="ARBA00022692"/>
    </source>
</evidence>
<dbReference type="EC" id="2.4.-.-" evidence="11"/>
<dbReference type="InterPro" id="IPR050256">
    <property type="entry name" value="Glycosyltransferase_2"/>
</dbReference>
<keyword evidence="6 9" id="KW-1133">Transmembrane helix</keyword>
<evidence type="ECO:0000256" key="2">
    <source>
        <dbReference type="ARBA" id="ARBA00022676"/>
    </source>
</evidence>
<protein>
    <submittedName>
        <fullName evidence="11">Glycosyltransferase family 2 protein</fullName>
        <ecNumber evidence="11">2.4.-.-</ecNumber>
    </submittedName>
</protein>
<dbReference type="InterPro" id="IPR001173">
    <property type="entry name" value="Glyco_trans_2-like"/>
</dbReference>
<dbReference type="PANTHER" id="PTHR48090:SF3">
    <property type="entry name" value="UNDECAPRENYL-PHOSPHATE 4-DEOXY-4-FORMAMIDO-L-ARABINOSE TRANSFERASE"/>
    <property type="match status" value="1"/>
</dbReference>
<evidence type="ECO:0000256" key="8">
    <source>
        <dbReference type="SAM" id="MobiDB-lite"/>
    </source>
</evidence>
<keyword evidence="1" id="KW-1003">Cell membrane</keyword>
<evidence type="ECO:0000313" key="12">
    <source>
        <dbReference type="Proteomes" id="UP001216907"/>
    </source>
</evidence>
<keyword evidence="2 11" id="KW-0328">Glycosyltransferase</keyword>
<name>A0ABT6FER0_9BACT</name>
<feature type="transmembrane region" description="Helical" evidence="9">
    <location>
        <begin position="310"/>
        <end position="336"/>
    </location>
</feature>
<proteinExistence type="predicted"/>